<feature type="transmembrane region" description="Helical" evidence="7">
    <location>
        <begin position="20"/>
        <end position="38"/>
    </location>
</feature>
<keyword evidence="7" id="KW-0472">Membrane</keyword>
<evidence type="ECO:0000256" key="1">
    <source>
        <dbReference type="ARBA" id="ARBA00004123"/>
    </source>
</evidence>
<evidence type="ECO:0000256" key="3">
    <source>
        <dbReference type="ARBA" id="ARBA00023125"/>
    </source>
</evidence>
<proteinExistence type="predicted"/>
<evidence type="ECO:0000256" key="2">
    <source>
        <dbReference type="ARBA" id="ARBA00023015"/>
    </source>
</evidence>
<feature type="compositionally biased region" description="Low complexity" evidence="6">
    <location>
        <begin position="197"/>
        <end position="207"/>
    </location>
</feature>
<dbReference type="PROSITE" id="PS51032">
    <property type="entry name" value="AP2_ERF"/>
    <property type="match status" value="1"/>
</dbReference>
<feature type="region of interest" description="Disordered" evidence="6">
    <location>
        <begin position="190"/>
        <end position="255"/>
    </location>
</feature>
<keyword evidence="5" id="KW-0539">Nucleus</keyword>
<keyword evidence="10" id="KW-1185">Reference proteome</keyword>
<dbReference type="Gramene" id="TVU48900">
    <property type="protein sequence ID" value="TVU48900"/>
    <property type="gene ID" value="EJB05_00184"/>
</dbReference>
<dbReference type="Proteomes" id="UP000324897">
    <property type="component" value="Chromosome 6"/>
</dbReference>
<evidence type="ECO:0000313" key="10">
    <source>
        <dbReference type="Proteomes" id="UP000324897"/>
    </source>
</evidence>
<keyword evidence="4" id="KW-0804">Transcription</keyword>
<evidence type="ECO:0000256" key="7">
    <source>
        <dbReference type="SAM" id="Phobius"/>
    </source>
</evidence>
<keyword evidence="7" id="KW-1133">Transmembrane helix</keyword>
<dbReference type="InterPro" id="IPR036955">
    <property type="entry name" value="AP2/ERF_dom_sf"/>
</dbReference>
<reference evidence="9 10" key="1">
    <citation type="journal article" date="2019" name="Sci. Rep.">
        <title>A high-quality genome of Eragrostis curvula grass provides insights into Poaceae evolution and supports new strategies to enhance forage quality.</title>
        <authorList>
            <person name="Carballo J."/>
            <person name="Santos B.A.C.M."/>
            <person name="Zappacosta D."/>
            <person name="Garbus I."/>
            <person name="Selva J.P."/>
            <person name="Gallo C.A."/>
            <person name="Diaz A."/>
            <person name="Albertini E."/>
            <person name="Caccamo M."/>
            <person name="Echenique V."/>
        </authorList>
    </citation>
    <scope>NUCLEOTIDE SEQUENCE [LARGE SCALE GENOMIC DNA]</scope>
    <source>
        <strain evidence="10">cv. Victoria</strain>
        <tissue evidence="9">Leaf</tissue>
    </source>
</reference>
<evidence type="ECO:0000313" key="9">
    <source>
        <dbReference type="EMBL" id="TVU48900.1"/>
    </source>
</evidence>
<evidence type="ECO:0000256" key="4">
    <source>
        <dbReference type="ARBA" id="ARBA00023163"/>
    </source>
</evidence>
<dbReference type="Gene3D" id="3.30.730.10">
    <property type="entry name" value="AP2/ERF domain"/>
    <property type="match status" value="1"/>
</dbReference>
<dbReference type="PANTHER" id="PTHR31677:SF202">
    <property type="entry name" value="ETHYLENE-RESPONSIVE TRANSCRIPTION FACTOR 12"/>
    <property type="match status" value="1"/>
</dbReference>
<keyword evidence="7" id="KW-0812">Transmembrane</keyword>
<protein>
    <recommendedName>
        <fullName evidence="8">AP2/ERF domain-containing protein</fullName>
    </recommendedName>
</protein>
<keyword evidence="2" id="KW-0805">Transcription regulation</keyword>
<organism evidence="9 10">
    <name type="scientific">Eragrostis curvula</name>
    <name type="common">weeping love grass</name>
    <dbReference type="NCBI Taxonomy" id="38414"/>
    <lineage>
        <taxon>Eukaryota</taxon>
        <taxon>Viridiplantae</taxon>
        <taxon>Streptophyta</taxon>
        <taxon>Embryophyta</taxon>
        <taxon>Tracheophyta</taxon>
        <taxon>Spermatophyta</taxon>
        <taxon>Magnoliopsida</taxon>
        <taxon>Liliopsida</taxon>
        <taxon>Poales</taxon>
        <taxon>Poaceae</taxon>
        <taxon>PACMAD clade</taxon>
        <taxon>Chloridoideae</taxon>
        <taxon>Eragrostideae</taxon>
        <taxon>Eragrostidinae</taxon>
        <taxon>Eragrostis</taxon>
    </lineage>
</organism>
<feature type="domain" description="AP2/ERF" evidence="8">
    <location>
        <begin position="75"/>
        <end position="157"/>
    </location>
</feature>
<accession>A0A5J9WND5</accession>
<evidence type="ECO:0000259" key="8">
    <source>
        <dbReference type="PROSITE" id="PS51032"/>
    </source>
</evidence>
<dbReference type="GO" id="GO:0005634">
    <property type="term" value="C:nucleus"/>
    <property type="evidence" value="ECO:0007669"/>
    <property type="project" value="UniProtKB-SubCell"/>
</dbReference>
<dbReference type="InterPro" id="IPR001471">
    <property type="entry name" value="AP2/ERF_dom"/>
</dbReference>
<dbReference type="GO" id="GO:0003700">
    <property type="term" value="F:DNA-binding transcription factor activity"/>
    <property type="evidence" value="ECO:0007669"/>
    <property type="project" value="InterPro"/>
</dbReference>
<dbReference type="GO" id="GO:0003677">
    <property type="term" value="F:DNA binding"/>
    <property type="evidence" value="ECO:0007669"/>
    <property type="project" value="UniProtKB-KW"/>
</dbReference>
<keyword evidence="3" id="KW-0238">DNA-binding</keyword>
<dbReference type="EMBL" id="RWGY01000002">
    <property type="protein sequence ID" value="TVU48900.1"/>
    <property type="molecule type" value="Genomic_DNA"/>
</dbReference>
<dbReference type="SMART" id="SM00380">
    <property type="entry name" value="AP2"/>
    <property type="match status" value="1"/>
</dbReference>
<comment type="caution">
    <text evidence="9">The sequence shown here is derived from an EMBL/GenBank/DDBJ whole genome shotgun (WGS) entry which is preliminary data.</text>
</comment>
<sequence>MSDLQPQMVFATMHGNATLAGVHFVDLGIGVILLAACTGTKRGRNWASGTCTPGSCSQRHGFALFGSVVHDCFALERGVMPRRRRNPAWYDLRSHRGAGSRVGLLLESVQQTPDLPRDSPTTRVWLGSYDTTVEAACAYDAAVRTLRPGARTNLPEPAVVDKEERVAVVLAHVARVKRKREEKIEKEARLKTEEAAEATNAAAVSAVAPPPPAPAATEGDGSGSAQVDPDLAGGASASDTACTGSGRRRLCLPGRNGSGERRVRLQVRIPDFPVHGGTCSHPCATRLTFPNPTCHFASTCIPYSAISRLRRRQPKRGLPSCFHPCLPFIKIEEQKLQPNIHELIPAHC</sequence>
<dbReference type="SUPFAM" id="SSF54171">
    <property type="entry name" value="DNA-binding domain"/>
    <property type="match status" value="1"/>
</dbReference>
<dbReference type="PANTHER" id="PTHR31677">
    <property type="entry name" value="AP2 DOMAIN CLASS TRANSCRIPTION FACTOR"/>
    <property type="match status" value="1"/>
</dbReference>
<feature type="non-terminal residue" evidence="9">
    <location>
        <position position="1"/>
    </location>
</feature>
<evidence type="ECO:0000256" key="6">
    <source>
        <dbReference type="SAM" id="MobiDB-lite"/>
    </source>
</evidence>
<dbReference type="AlphaFoldDB" id="A0A5J9WND5"/>
<evidence type="ECO:0000256" key="5">
    <source>
        <dbReference type="ARBA" id="ARBA00023242"/>
    </source>
</evidence>
<comment type="subcellular location">
    <subcellularLocation>
        <location evidence="1">Nucleus</location>
    </subcellularLocation>
</comment>
<name>A0A5J9WND5_9POAL</name>
<gene>
    <name evidence="9" type="ORF">EJB05_00184</name>
</gene>
<dbReference type="InterPro" id="IPR016177">
    <property type="entry name" value="DNA-bd_dom_sf"/>
</dbReference>